<dbReference type="PRINTS" id="PR01100">
    <property type="entry name" value="SHIKIMTKNASE"/>
</dbReference>
<evidence type="ECO:0000256" key="10">
    <source>
        <dbReference type="ARBA" id="ARBA00048567"/>
    </source>
</evidence>
<dbReference type="RefSeq" id="WP_117679379.1">
    <property type="nucleotide sequence ID" value="NZ_CAJJKC010000002.1"/>
</dbReference>
<dbReference type="InterPro" id="IPR000623">
    <property type="entry name" value="Shikimate_kinase/TSH1"/>
</dbReference>
<sequence length="177" mass="20116">MTKVEKRGCDHVFFIGFLGAGKSTLARNLGGMFNRRFVDTDRMVERKMRMSVTKIFETLGEKEFRALETQALQSLSRDKSLLVSCGGGVIETPDNIEIMHRLGYCVYLDGDIDDSLRQIRRSDTRPDFRSAEHATALLEHRRPLYKQAADFTVDIRGRSFTDVSYSVAELLLECGLL</sequence>
<feature type="binding site" evidence="11">
    <location>
        <position position="125"/>
    </location>
    <ligand>
        <name>ATP</name>
        <dbReference type="ChEBI" id="CHEBI:30616"/>
    </ligand>
</feature>
<gene>
    <name evidence="11" type="primary">aroK</name>
    <name evidence="12" type="ORF">DXC81_04600</name>
</gene>
<dbReference type="EMBL" id="QSRJ01000004">
    <property type="protein sequence ID" value="RGL10750.1"/>
    <property type="molecule type" value="Genomic_DNA"/>
</dbReference>
<evidence type="ECO:0000256" key="6">
    <source>
        <dbReference type="ARBA" id="ARBA00022741"/>
    </source>
</evidence>
<keyword evidence="6 11" id="KW-0547">Nucleotide-binding</keyword>
<dbReference type="PANTHER" id="PTHR21087:SF16">
    <property type="entry name" value="SHIKIMATE KINASE 1, CHLOROPLASTIC"/>
    <property type="match status" value="1"/>
</dbReference>
<dbReference type="GO" id="GO:0004765">
    <property type="term" value="F:shikimate kinase activity"/>
    <property type="evidence" value="ECO:0007669"/>
    <property type="project" value="UniProtKB-UniRule"/>
</dbReference>
<evidence type="ECO:0000313" key="12">
    <source>
        <dbReference type="EMBL" id="RGL10750.1"/>
    </source>
</evidence>
<keyword evidence="9 11" id="KW-0057">Aromatic amino acid biosynthesis</keyword>
<comment type="function">
    <text evidence="11">Catalyzes the specific phosphorylation of the 3-hydroxyl group of shikimic acid using ATP as a cosubstrate.</text>
</comment>
<keyword evidence="11" id="KW-0460">Magnesium</keyword>
<feature type="binding site" evidence="11">
    <location>
        <position position="41"/>
    </location>
    <ligand>
        <name>substrate</name>
    </ligand>
</feature>
<dbReference type="GO" id="GO:0009073">
    <property type="term" value="P:aromatic amino acid family biosynthetic process"/>
    <property type="evidence" value="ECO:0007669"/>
    <property type="project" value="UniProtKB-KW"/>
</dbReference>
<keyword evidence="7 11" id="KW-0418">Kinase</keyword>
<organism evidence="12 13">
    <name type="scientific">Collinsella tanakaei</name>
    <dbReference type="NCBI Taxonomy" id="626935"/>
    <lineage>
        <taxon>Bacteria</taxon>
        <taxon>Bacillati</taxon>
        <taxon>Actinomycetota</taxon>
        <taxon>Coriobacteriia</taxon>
        <taxon>Coriobacteriales</taxon>
        <taxon>Coriobacteriaceae</taxon>
        <taxon>Collinsella</taxon>
    </lineage>
</organism>
<evidence type="ECO:0000256" key="8">
    <source>
        <dbReference type="ARBA" id="ARBA00022840"/>
    </source>
</evidence>
<dbReference type="AlphaFoldDB" id="A0A3E4QU91"/>
<protein>
    <recommendedName>
        <fullName evidence="3 11">Shikimate kinase</fullName>
        <shortName evidence="11">SK</shortName>
        <ecNumber evidence="3 11">2.7.1.71</ecNumber>
    </recommendedName>
</protein>
<accession>A0A3E4QU91</accession>
<feature type="binding site" evidence="11">
    <location>
        <position position="23"/>
    </location>
    <ligand>
        <name>Mg(2+)</name>
        <dbReference type="ChEBI" id="CHEBI:18420"/>
    </ligand>
</feature>
<keyword evidence="11" id="KW-0479">Metal-binding</keyword>
<dbReference type="GO" id="GO:0000287">
    <property type="term" value="F:magnesium ion binding"/>
    <property type="evidence" value="ECO:0007669"/>
    <property type="project" value="UniProtKB-UniRule"/>
</dbReference>
<feature type="binding site" evidence="11">
    <location>
        <position position="87"/>
    </location>
    <ligand>
        <name>substrate</name>
    </ligand>
</feature>
<dbReference type="InterPro" id="IPR027417">
    <property type="entry name" value="P-loop_NTPase"/>
</dbReference>
<evidence type="ECO:0000256" key="1">
    <source>
        <dbReference type="ARBA" id="ARBA00004842"/>
    </source>
</evidence>
<evidence type="ECO:0000256" key="3">
    <source>
        <dbReference type="ARBA" id="ARBA00012154"/>
    </source>
</evidence>
<comment type="cofactor">
    <cofactor evidence="11">
        <name>Mg(2+)</name>
        <dbReference type="ChEBI" id="CHEBI:18420"/>
    </cofactor>
    <text evidence="11">Binds 1 Mg(2+) ion per subunit.</text>
</comment>
<dbReference type="GO" id="GO:0005524">
    <property type="term" value="F:ATP binding"/>
    <property type="evidence" value="ECO:0007669"/>
    <property type="project" value="UniProtKB-UniRule"/>
</dbReference>
<evidence type="ECO:0000256" key="9">
    <source>
        <dbReference type="ARBA" id="ARBA00023141"/>
    </source>
</evidence>
<dbReference type="PROSITE" id="PS01128">
    <property type="entry name" value="SHIKIMATE_KINASE"/>
    <property type="match status" value="1"/>
</dbReference>
<reference evidence="12 13" key="1">
    <citation type="submission" date="2018-08" db="EMBL/GenBank/DDBJ databases">
        <title>A genome reference for cultivated species of the human gut microbiota.</title>
        <authorList>
            <person name="Zou Y."/>
            <person name="Xue W."/>
            <person name="Luo G."/>
        </authorList>
    </citation>
    <scope>NUCLEOTIDE SEQUENCE [LARGE SCALE GENOMIC DNA]</scope>
    <source>
        <strain evidence="12 13">TF08-14</strain>
    </source>
</reference>
<dbReference type="GO" id="GO:0005829">
    <property type="term" value="C:cytosol"/>
    <property type="evidence" value="ECO:0007669"/>
    <property type="project" value="TreeGrafter"/>
</dbReference>
<dbReference type="UniPathway" id="UPA00053">
    <property type="reaction ID" value="UER00088"/>
</dbReference>
<feature type="binding site" evidence="11">
    <location>
        <position position="65"/>
    </location>
    <ligand>
        <name>substrate</name>
    </ligand>
</feature>
<dbReference type="Pfam" id="PF01202">
    <property type="entry name" value="SKI"/>
    <property type="match status" value="1"/>
</dbReference>
<keyword evidence="4 11" id="KW-0028">Amino-acid biosynthesis</keyword>
<comment type="pathway">
    <text evidence="1 11">Metabolic intermediate biosynthesis; chorismate biosynthesis; chorismate from D-erythrose 4-phosphate and phosphoenolpyruvate: step 5/7.</text>
</comment>
<keyword evidence="5 11" id="KW-0808">Transferase</keyword>
<proteinExistence type="inferred from homology"/>
<comment type="caution">
    <text evidence="12">The sequence shown here is derived from an EMBL/GenBank/DDBJ whole genome shotgun (WGS) entry which is preliminary data.</text>
</comment>
<evidence type="ECO:0000256" key="5">
    <source>
        <dbReference type="ARBA" id="ARBA00022679"/>
    </source>
</evidence>
<dbReference type="InterPro" id="IPR031322">
    <property type="entry name" value="Shikimate/glucono_kinase"/>
</dbReference>
<evidence type="ECO:0000313" key="13">
    <source>
        <dbReference type="Proteomes" id="UP000260943"/>
    </source>
</evidence>
<dbReference type="Gene3D" id="3.40.50.300">
    <property type="entry name" value="P-loop containing nucleotide triphosphate hydrolases"/>
    <property type="match status" value="1"/>
</dbReference>
<comment type="subcellular location">
    <subcellularLocation>
        <location evidence="11">Cytoplasm</location>
    </subcellularLocation>
</comment>
<evidence type="ECO:0000256" key="11">
    <source>
        <dbReference type="HAMAP-Rule" id="MF_00109"/>
    </source>
</evidence>
<dbReference type="GO" id="GO:0008652">
    <property type="term" value="P:amino acid biosynthetic process"/>
    <property type="evidence" value="ECO:0007669"/>
    <property type="project" value="UniProtKB-KW"/>
</dbReference>
<feature type="binding site" evidence="11">
    <location>
        <position position="141"/>
    </location>
    <ligand>
        <name>substrate</name>
    </ligand>
</feature>
<comment type="subunit">
    <text evidence="11">Monomer.</text>
</comment>
<dbReference type="Proteomes" id="UP000260943">
    <property type="component" value="Unassembled WGS sequence"/>
</dbReference>
<evidence type="ECO:0000256" key="2">
    <source>
        <dbReference type="ARBA" id="ARBA00006997"/>
    </source>
</evidence>
<dbReference type="CDD" id="cd00464">
    <property type="entry name" value="SK"/>
    <property type="match status" value="1"/>
</dbReference>
<keyword evidence="11" id="KW-0963">Cytoplasm</keyword>
<dbReference type="PANTHER" id="PTHR21087">
    <property type="entry name" value="SHIKIMATE KINASE"/>
    <property type="match status" value="1"/>
</dbReference>
<dbReference type="HAMAP" id="MF_00109">
    <property type="entry name" value="Shikimate_kinase"/>
    <property type="match status" value="1"/>
</dbReference>
<comment type="catalytic activity">
    <reaction evidence="10 11">
        <text>shikimate + ATP = 3-phosphoshikimate + ADP + H(+)</text>
        <dbReference type="Rhea" id="RHEA:13121"/>
        <dbReference type="ChEBI" id="CHEBI:15378"/>
        <dbReference type="ChEBI" id="CHEBI:30616"/>
        <dbReference type="ChEBI" id="CHEBI:36208"/>
        <dbReference type="ChEBI" id="CHEBI:145989"/>
        <dbReference type="ChEBI" id="CHEBI:456216"/>
        <dbReference type="EC" id="2.7.1.71"/>
    </reaction>
</comment>
<dbReference type="GO" id="GO:0009423">
    <property type="term" value="P:chorismate biosynthetic process"/>
    <property type="evidence" value="ECO:0007669"/>
    <property type="project" value="UniProtKB-UniRule"/>
</dbReference>
<name>A0A3E4QU91_9ACTN</name>
<dbReference type="SUPFAM" id="SSF52540">
    <property type="entry name" value="P-loop containing nucleoside triphosphate hydrolases"/>
    <property type="match status" value="1"/>
</dbReference>
<dbReference type="EC" id="2.7.1.71" evidence="3 11"/>
<evidence type="ECO:0000256" key="7">
    <source>
        <dbReference type="ARBA" id="ARBA00022777"/>
    </source>
</evidence>
<evidence type="ECO:0000256" key="4">
    <source>
        <dbReference type="ARBA" id="ARBA00022605"/>
    </source>
</evidence>
<feature type="binding site" evidence="11">
    <location>
        <position position="158"/>
    </location>
    <ligand>
        <name>ATP</name>
        <dbReference type="ChEBI" id="CHEBI:30616"/>
    </ligand>
</feature>
<keyword evidence="8 11" id="KW-0067">ATP-binding</keyword>
<dbReference type="InterPro" id="IPR023000">
    <property type="entry name" value="Shikimate_kinase_CS"/>
</dbReference>
<comment type="similarity">
    <text evidence="2 11">Belongs to the shikimate kinase family.</text>
</comment>
<feature type="binding site" evidence="11">
    <location>
        <begin position="19"/>
        <end position="24"/>
    </location>
    <ligand>
        <name>ATP</name>
        <dbReference type="ChEBI" id="CHEBI:30616"/>
    </ligand>
</feature>